<dbReference type="PANTHER" id="PTHR10188:SF6">
    <property type="entry name" value="N(4)-(BETA-N-ACETYLGLUCOSAMINYL)-L-ASPARAGINASE"/>
    <property type="match status" value="1"/>
</dbReference>
<dbReference type="FunFam" id="3.60.20.30:FF:000001">
    <property type="entry name" value="Isoaspartyl peptidase/L-asparaginase"/>
    <property type="match status" value="1"/>
</dbReference>
<dbReference type="GO" id="GO:0008233">
    <property type="term" value="F:peptidase activity"/>
    <property type="evidence" value="ECO:0007669"/>
    <property type="project" value="UniProtKB-KW"/>
</dbReference>
<sequence length="310" mass="32062">MTNPFAIAIHGGAGTIRRQSLAPAQEAALLAGLNAALDAGLTVLSSGGSALDAVEVAVMVLEDDPLFNAGHGAVFNDQGFIELEAAIMDGRQRNAGSVSGVQRVRNPVRLARAVMERTPHITLGFAAADAYAEQIGLPLADASYFFTQSRWDALQTELARLATGGAAEDASEQTRHGTVGAVALDRSGKLAAATSTGGRTAKMAGRIGDTPIIGAGTWADELLAVSGTGHGETFVRCVAAHEVASRVRYMGQPLADACDEVVFGNLVELGGTGGLIAVDWEGHIAMPFNCEGMYRAAVDASGIRTVAIYR</sequence>
<evidence type="ECO:0000313" key="8">
    <source>
        <dbReference type="EMBL" id="QDQ28072.1"/>
    </source>
</evidence>
<accession>A0A516SIU3</accession>
<dbReference type="Proteomes" id="UP000317550">
    <property type="component" value="Chromosome"/>
</dbReference>
<evidence type="ECO:0000256" key="7">
    <source>
        <dbReference type="PIRSR" id="PIRSR600246-3"/>
    </source>
</evidence>
<gene>
    <name evidence="8" type="ORF">FNU76_17930</name>
</gene>
<dbReference type="PANTHER" id="PTHR10188">
    <property type="entry name" value="L-ASPARAGINASE"/>
    <property type="match status" value="1"/>
</dbReference>
<dbReference type="AlphaFoldDB" id="A0A516SIU3"/>
<dbReference type="EMBL" id="CP041730">
    <property type="protein sequence ID" value="QDQ28072.1"/>
    <property type="molecule type" value="Genomic_DNA"/>
</dbReference>
<dbReference type="SUPFAM" id="SSF56235">
    <property type="entry name" value="N-terminal nucleophile aminohydrolases (Ntn hydrolases)"/>
    <property type="match status" value="1"/>
</dbReference>
<proteinExistence type="predicted"/>
<dbReference type="CDD" id="cd04701">
    <property type="entry name" value="Asparaginase_2"/>
    <property type="match status" value="1"/>
</dbReference>
<dbReference type="Gene3D" id="3.60.20.30">
    <property type="entry name" value="(Glycosyl)asparaginase"/>
    <property type="match status" value="1"/>
</dbReference>
<dbReference type="InterPro" id="IPR000246">
    <property type="entry name" value="Peptidase_T2"/>
</dbReference>
<keyword evidence="3" id="KW-0068">Autocatalytic cleavage</keyword>
<evidence type="ECO:0000313" key="9">
    <source>
        <dbReference type="Proteomes" id="UP000317550"/>
    </source>
</evidence>
<keyword evidence="2" id="KW-0378">Hydrolase</keyword>
<evidence type="ECO:0000256" key="1">
    <source>
        <dbReference type="ARBA" id="ARBA00022670"/>
    </source>
</evidence>
<dbReference type="InterPro" id="IPR029055">
    <property type="entry name" value="Ntn_hydrolases_N"/>
</dbReference>
<feature type="binding site" evidence="6">
    <location>
        <begin position="228"/>
        <end position="231"/>
    </location>
    <ligand>
        <name>substrate</name>
    </ligand>
</feature>
<dbReference type="Pfam" id="PF01112">
    <property type="entry name" value="Asparaginase_2"/>
    <property type="match status" value="1"/>
</dbReference>
<feature type="site" description="Cleavage; by autolysis" evidence="7">
    <location>
        <begin position="177"/>
        <end position="178"/>
    </location>
</feature>
<reference evidence="9" key="1">
    <citation type="submission" date="2019-07" db="EMBL/GenBank/DDBJ databases">
        <title>Chitinimonas sp. nov., isolated from Ny-Alesund, arctica soil.</title>
        <authorList>
            <person name="Xu Q."/>
            <person name="Peng F."/>
        </authorList>
    </citation>
    <scope>NUCLEOTIDE SEQUENCE [LARGE SCALE GENOMIC DNA]</scope>
    <source>
        <strain evidence="9">R3-44</strain>
    </source>
</reference>
<protein>
    <recommendedName>
        <fullName evidence="4">Isoaspartyl peptidase</fullName>
    </recommendedName>
</protein>
<feature type="active site" description="Nucleophile" evidence="5">
    <location>
        <position position="178"/>
    </location>
</feature>
<organism evidence="8 9">
    <name type="scientific">Chitinimonas arctica</name>
    <dbReference type="NCBI Taxonomy" id="2594795"/>
    <lineage>
        <taxon>Bacteria</taxon>
        <taxon>Pseudomonadati</taxon>
        <taxon>Pseudomonadota</taxon>
        <taxon>Betaproteobacteria</taxon>
        <taxon>Neisseriales</taxon>
        <taxon>Chitinibacteraceae</taxon>
        <taxon>Chitinimonas</taxon>
    </lineage>
</organism>
<evidence type="ECO:0000256" key="4">
    <source>
        <dbReference type="ARBA" id="ARBA00069124"/>
    </source>
</evidence>
<dbReference type="GO" id="GO:0006508">
    <property type="term" value="P:proteolysis"/>
    <property type="evidence" value="ECO:0007669"/>
    <property type="project" value="UniProtKB-KW"/>
</dbReference>
<evidence type="ECO:0000256" key="5">
    <source>
        <dbReference type="PIRSR" id="PIRSR600246-1"/>
    </source>
</evidence>
<evidence type="ECO:0000256" key="6">
    <source>
        <dbReference type="PIRSR" id="PIRSR600246-2"/>
    </source>
</evidence>
<evidence type="ECO:0000256" key="2">
    <source>
        <dbReference type="ARBA" id="ARBA00022801"/>
    </source>
</evidence>
<dbReference type="RefSeq" id="WP_144279459.1">
    <property type="nucleotide sequence ID" value="NZ_CP041730.1"/>
</dbReference>
<dbReference type="GO" id="GO:0016811">
    <property type="term" value="F:hydrolase activity, acting on carbon-nitrogen (but not peptide) bonds, in linear amides"/>
    <property type="evidence" value="ECO:0007669"/>
    <property type="project" value="UniProtKB-ARBA"/>
</dbReference>
<keyword evidence="9" id="KW-1185">Reference proteome</keyword>
<dbReference type="OrthoDB" id="9780217at2"/>
<name>A0A516SIU3_9NEIS</name>
<dbReference type="KEGG" id="cari:FNU76_17930"/>
<evidence type="ECO:0000256" key="3">
    <source>
        <dbReference type="ARBA" id="ARBA00022813"/>
    </source>
</evidence>
<keyword evidence="1" id="KW-0645">Protease</keyword>
<feature type="binding site" evidence="6">
    <location>
        <begin position="206"/>
        <end position="209"/>
    </location>
    <ligand>
        <name>substrate</name>
    </ligand>
</feature>